<name>F4RKC9_MELLP</name>
<dbReference type="AlphaFoldDB" id="F4RKC9"/>
<sequence length="244" mass="27667">MTSPTQIDVAQRRSTLAALLTDALENSSSVARVMGYSYLKLSSSNHFLQNMDDYEVNSLTSLTIPLAITVGCSYNWLIMQVNNKLSESNDPPEPRYLHCPTTTTSTRPPDNEEPMPPSEYYQCVQSQIDLIKLLDIYPVQDPAAFQEHNLYFHRLKAFFPITDADRELSEQCNETQSIQVWNLYKVSTSCFIDLCTVLPLINQPRDLTLPLPLDRTSSTWLIITTPPPGDDPKSTTQHFHINLL</sequence>
<dbReference type="GeneID" id="18922803"/>
<protein>
    <submittedName>
        <fullName evidence="2">Uncharacterized protein</fullName>
    </submittedName>
</protein>
<dbReference type="Proteomes" id="UP000001072">
    <property type="component" value="Unassembled WGS sequence"/>
</dbReference>
<keyword evidence="3" id="KW-1185">Reference proteome</keyword>
<dbReference type="VEuPathDB" id="FungiDB:MELLADRAFT_106091"/>
<dbReference type="RefSeq" id="XP_007409516.1">
    <property type="nucleotide sequence ID" value="XM_007409454.1"/>
</dbReference>
<reference evidence="3" key="1">
    <citation type="journal article" date="2011" name="Proc. Natl. Acad. Sci. U.S.A.">
        <title>Obligate biotrophy features unraveled by the genomic analysis of rust fungi.</title>
        <authorList>
            <person name="Duplessis S."/>
            <person name="Cuomo C.A."/>
            <person name="Lin Y.-C."/>
            <person name="Aerts A."/>
            <person name="Tisserant E."/>
            <person name="Veneault-Fourrey C."/>
            <person name="Joly D.L."/>
            <person name="Hacquard S."/>
            <person name="Amselem J."/>
            <person name="Cantarel B.L."/>
            <person name="Chiu R."/>
            <person name="Coutinho P.M."/>
            <person name="Feau N."/>
            <person name="Field M."/>
            <person name="Frey P."/>
            <person name="Gelhaye E."/>
            <person name="Goldberg J."/>
            <person name="Grabherr M.G."/>
            <person name="Kodira C.D."/>
            <person name="Kohler A."/>
            <person name="Kuees U."/>
            <person name="Lindquist E.A."/>
            <person name="Lucas S.M."/>
            <person name="Mago R."/>
            <person name="Mauceli E."/>
            <person name="Morin E."/>
            <person name="Murat C."/>
            <person name="Pangilinan J.L."/>
            <person name="Park R."/>
            <person name="Pearson M."/>
            <person name="Quesneville H."/>
            <person name="Rouhier N."/>
            <person name="Sakthikumar S."/>
            <person name="Salamov A.A."/>
            <person name="Schmutz J."/>
            <person name="Selles B."/>
            <person name="Shapiro H."/>
            <person name="Tanguay P."/>
            <person name="Tuskan G.A."/>
            <person name="Henrissat B."/>
            <person name="Van de Peer Y."/>
            <person name="Rouze P."/>
            <person name="Ellis J.G."/>
            <person name="Dodds P.N."/>
            <person name="Schein J.E."/>
            <person name="Zhong S."/>
            <person name="Hamelin R.C."/>
            <person name="Grigoriev I.V."/>
            <person name="Szabo L.J."/>
            <person name="Martin F."/>
        </authorList>
    </citation>
    <scope>NUCLEOTIDE SEQUENCE [LARGE SCALE GENOMIC DNA]</scope>
    <source>
        <strain evidence="3">98AG31 / pathotype 3-4-7</strain>
    </source>
</reference>
<organism evidence="3">
    <name type="scientific">Melampsora larici-populina (strain 98AG31 / pathotype 3-4-7)</name>
    <name type="common">Poplar leaf rust fungus</name>
    <dbReference type="NCBI Taxonomy" id="747676"/>
    <lineage>
        <taxon>Eukaryota</taxon>
        <taxon>Fungi</taxon>
        <taxon>Dikarya</taxon>
        <taxon>Basidiomycota</taxon>
        <taxon>Pucciniomycotina</taxon>
        <taxon>Pucciniomycetes</taxon>
        <taxon>Pucciniales</taxon>
        <taxon>Melampsoraceae</taxon>
        <taxon>Melampsora</taxon>
    </lineage>
</organism>
<dbReference type="InParanoid" id="F4RKC9"/>
<gene>
    <name evidence="2" type="ORF">MELLADRAFT_106091</name>
</gene>
<proteinExistence type="predicted"/>
<dbReference type="EMBL" id="GL883105">
    <property type="protein sequence ID" value="EGG07074.1"/>
    <property type="molecule type" value="Genomic_DNA"/>
</dbReference>
<accession>F4RKC9</accession>
<dbReference type="KEGG" id="mlr:MELLADRAFT_106091"/>
<evidence type="ECO:0000256" key="1">
    <source>
        <dbReference type="SAM" id="MobiDB-lite"/>
    </source>
</evidence>
<dbReference type="HOGENOM" id="CLU_1138203_0_0_1"/>
<feature type="region of interest" description="Disordered" evidence="1">
    <location>
        <begin position="87"/>
        <end position="116"/>
    </location>
</feature>
<evidence type="ECO:0000313" key="2">
    <source>
        <dbReference type="EMBL" id="EGG07074.1"/>
    </source>
</evidence>
<evidence type="ECO:0000313" key="3">
    <source>
        <dbReference type="Proteomes" id="UP000001072"/>
    </source>
</evidence>